<proteinExistence type="predicted"/>
<dbReference type="EMBL" id="KB445641">
    <property type="protein sequence ID" value="EMD66028.1"/>
    <property type="molecule type" value="Genomic_DNA"/>
</dbReference>
<reference evidence="6 7" key="1">
    <citation type="journal article" date="2012" name="PLoS Pathog.">
        <title>Diverse lifestyles and strategies of plant pathogenesis encoded in the genomes of eighteen Dothideomycetes fungi.</title>
        <authorList>
            <person name="Ohm R.A."/>
            <person name="Feau N."/>
            <person name="Henrissat B."/>
            <person name="Schoch C.L."/>
            <person name="Horwitz B.A."/>
            <person name="Barry K.W."/>
            <person name="Condon B.J."/>
            <person name="Copeland A.C."/>
            <person name="Dhillon B."/>
            <person name="Glaser F."/>
            <person name="Hesse C.N."/>
            <person name="Kosti I."/>
            <person name="LaButti K."/>
            <person name="Lindquist E.A."/>
            <person name="Lucas S."/>
            <person name="Salamov A.A."/>
            <person name="Bradshaw R.E."/>
            <person name="Ciuffetti L."/>
            <person name="Hamelin R.C."/>
            <person name="Kema G.H.J."/>
            <person name="Lawrence C."/>
            <person name="Scott J.A."/>
            <person name="Spatafora J.W."/>
            <person name="Turgeon B.G."/>
            <person name="de Wit P.J.G.M."/>
            <person name="Zhong S."/>
            <person name="Goodwin S.B."/>
            <person name="Grigoriev I.V."/>
        </authorList>
    </citation>
    <scope>NUCLEOTIDE SEQUENCE [LARGE SCALE GENOMIC DNA]</scope>
    <source>
        <strain evidence="7">ND90Pr / ATCC 201652</strain>
    </source>
</reference>
<evidence type="ECO:0000256" key="2">
    <source>
        <dbReference type="ARBA" id="ARBA00023125"/>
    </source>
</evidence>
<dbReference type="GeneID" id="19141141"/>
<dbReference type="GO" id="GO:0003677">
    <property type="term" value="F:DNA binding"/>
    <property type="evidence" value="ECO:0007669"/>
    <property type="project" value="UniProtKB-KW"/>
</dbReference>
<feature type="compositionally biased region" description="Polar residues" evidence="4">
    <location>
        <begin position="532"/>
        <end position="546"/>
    </location>
</feature>
<dbReference type="Proteomes" id="UP000016934">
    <property type="component" value="Unassembled WGS sequence"/>
</dbReference>
<dbReference type="InterPro" id="IPR007889">
    <property type="entry name" value="HTH_Psq"/>
</dbReference>
<dbReference type="RefSeq" id="XP_007699019.1">
    <property type="nucleotide sequence ID" value="XM_007700829.1"/>
</dbReference>
<sequence>MPRQQRSKQTSREARVLLASRALQEKRIISQRQAAMLYDAPRTTLRRRLRGTQPRSETASVNRKLLAIEEQSLIQWILELDRRGFPPHIIDVRRMADALLAARGQDPPPAPIGKCWVSRFIQNQPELQTKWTRKFSSQRALSEDPIAIAAWFKLVEETRQTYGVLDQDIYNFDETGFMMGVAATSKVVTSADRVGRAVVVQPGNREWVTVIECVNASGWSLPPFVILSGKVHQSSWYRDLPQDWTVAVSDNGWTTDQLGVEWMKHFNQHTAARTAGVYRLLILDGHSSHATPEFDQFCTENKIITLCMPPHTSHLLQPLDVSCFSPLKRAYGREVEELARQGLHHIDKIDFLTAYTRIRPIVFTQQNIQAGFQATGLVPPCPDRVLSSLTVIRTPSPPQTTTDNNAATQTAAAQTETPCTVAELQQQVRYLQERLRRQSESPTSVAIRQLAKSAQLAMQSATILAEENKKLRAEVQRQRQKQSQQRQYIASGGVLQVQQAQQIAAEAERVVVEASQSQAGERRQRAPPTCTKCHTQGHTRTQCRQQ</sequence>
<protein>
    <recommendedName>
        <fullName evidence="5">HTH CENPB-type domain-containing protein</fullName>
    </recommendedName>
</protein>
<dbReference type="PANTHER" id="PTHR19303:SF74">
    <property type="entry name" value="POGO TRANSPOSABLE ELEMENT WITH KRAB DOMAIN"/>
    <property type="match status" value="1"/>
</dbReference>
<dbReference type="STRING" id="665912.M2SFK5"/>
<comment type="subcellular location">
    <subcellularLocation>
        <location evidence="1">Nucleus</location>
    </subcellularLocation>
</comment>
<keyword evidence="7" id="KW-1185">Reference proteome</keyword>
<gene>
    <name evidence="6" type="ORF">COCSADRAFT_86794</name>
</gene>
<dbReference type="KEGG" id="bsc:COCSADRAFT_86794"/>
<evidence type="ECO:0000256" key="1">
    <source>
        <dbReference type="ARBA" id="ARBA00004123"/>
    </source>
</evidence>
<dbReference type="OrthoDB" id="3790270at2759"/>
<reference evidence="7" key="2">
    <citation type="journal article" date="2013" name="PLoS Genet.">
        <title>Comparative genome structure, secondary metabolite, and effector coding capacity across Cochliobolus pathogens.</title>
        <authorList>
            <person name="Condon B.J."/>
            <person name="Leng Y."/>
            <person name="Wu D."/>
            <person name="Bushley K.E."/>
            <person name="Ohm R.A."/>
            <person name="Otillar R."/>
            <person name="Martin J."/>
            <person name="Schackwitz W."/>
            <person name="Grimwood J."/>
            <person name="MohdZainudin N."/>
            <person name="Xue C."/>
            <person name="Wang R."/>
            <person name="Manning V.A."/>
            <person name="Dhillon B."/>
            <person name="Tu Z.J."/>
            <person name="Steffenson B.J."/>
            <person name="Salamov A."/>
            <person name="Sun H."/>
            <person name="Lowry S."/>
            <person name="LaButti K."/>
            <person name="Han J."/>
            <person name="Copeland A."/>
            <person name="Lindquist E."/>
            <person name="Barry K."/>
            <person name="Schmutz J."/>
            <person name="Baker S.E."/>
            <person name="Ciuffetti L.M."/>
            <person name="Grigoriev I.V."/>
            <person name="Zhong S."/>
            <person name="Turgeon B.G."/>
        </authorList>
    </citation>
    <scope>NUCLEOTIDE SEQUENCE [LARGE SCALE GENOMIC DNA]</scope>
    <source>
        <strain evidence="7">ND90Pr / ATCC 201652</strain>
    </source>
</reference>
<dbReference type="InterPro" id="IPR006600">
    <property type="entry name" value="HTH_CenpB_DNA-bd_dom"/>
</dbReference>
<dbReference type="HOGENOM" id="CLU_013929_4_0_1"/>
<organism evidence="6 7">
    <name type="scientific">Cochliobolus sativus (strain ND90Pr / ATCC 201652)</name>
    <name type="common">Common root rot and spot blotch fungus</name>
    <name type="synonym">Bipolaris sorokiniana</name>
    <dbReference type="NCBI Taxonomy" id="665912"/>
    <lineage>
        <taxon>Eukaryota</taxon>
        <taxon>Fungi</taxon>
        <taxon>Dikarya</taxon>
        <taxon>Ascomycota</taxon>
        <taxon>Pezizomycotina</taxon>
        <taxon>Dothideomycetes</taxon>
        <taxon>Pleosporomycetidae</taxon>
        <taxon>Pleosporales</taxon>
        <taxon>Pleosporineae</taxon>
        <taxon>Pleosporaceae</taxon>
        <taxon>Bipolaris</taxon>
    </lineage>
</organism>
<keyword evidence="3" id="KW-0539">Nucleus</keyword>
<dbReference type="eggNOG" id="KOG3105">
    <property type="taxonomic scope" value="Eukaryota"/>
</dbReference>
<dbReference type="PROSITE" id="PS51253">
    <property type="entry name" value="HTH_CENPB"/>
    <property type="match status" value="1"/>
</dbReference>
<dbReference type="Pfam" id="PF03221">
    <property type="entry name" value="HTH_Tnp_Tc5"/>
    <property type="match status" value="1"/>
</dbReference>
<accession>M2SFK5</accession>
<evidence type="ECO:0000256" key="4">
    <source>
        <dbReference type="SAM" id="MobiDB-lite"/>
    </source>
</evidence>
<dbReference type="InterPro" id="IPR050863">
    <property type="entry name" value="CenT-Element_Derived"/>
</dbReference>
<dbReference type="PANTHER" id="PTHR19303">
    <property type="entry name" value="TRANSPOSON"/>
    <property type="match status" value="1"/>
</dbReference>
<dbReference type="AlphaFoldDB" id="M2SFK5"/>
<dbReference type="OMA" id="ARANDIY"/>
<evidence type="ECO:0000256" key="3">
    <source>
        <dbReference type="ARBA" id="ARBA00023242"/>
    </source>
</evidence>
<dbReference type="GO" id="GO:0005634">
    <property type="term" value="C:nucleus"/>
    <property type="evidence" value="ECO:0007669"/>
    <property type="project" value="UniProtKB-SubCell"/>
</dbReference>
<feature type="domain" description="HTH CENPB-type" evidence="5">
    <location>
        <begin position="57"/>
        <end position="130"/>
    </location>
</feature>
<name>M2SFK5_COCSN</name>
<dbReference type="SMART" id="SM00674">
    <property type="entry name" value="CENPB"/>
    <property type="match status" value="1"/>
</dbReference>
<dbReference type="Pfam" id="PF03184">
    <property type="entry name" value="DDE_1"/>
    <property type="match status" value="1"/>
</dbReference>
<evidence type="ECO:0000313" key="7">
    <source>
        <dbReference type="Proteomes" id="UP000016934"/>
    </source>
</evidence>
<dbReference type="Pfam" id="PF05225">
    <property type="entry name" value="HTH_psq"/>
    <property type="match status" value="1"/>
</dbReference>
<evidence type="ECO:0000259" key="5">
    <source>
        <dbReference type="PROSITE" id="PS51253"/>
    </source>
</evidence>
<dbReference type="InterPro" id="IPR004875">
    <property type="entry name" value="DDE_SF_endonuclease_dom"/>
</dbReference>
<keyword evidence="2" id="KW-0238">DNA-binding</keyword>
<evidence type="ECO:0000313" key="6">
    <source>
        <dbReference type="EMBL" id="EMD66028.1"/>
    </source>
</evidence>
<feature type="region of interest" description="Disordered" evidence="4">
    <location>
        <begin position="515"/>
        <end position="546"/>
    </location>
</feature>